<evidence type="ECO:0000256" key="1">
    <source>
        <dbReference type="ARBA" id="ARBA00022676"/>
    </source>
</evidence>
<dbReference type="Pfam" id="PF00156">
    <property type="entry name" value="Pribosyltran"/>
    <property type="match status" value="1"/>
</dbReference>
<keyword evidence="2 4" id="KW-0808">Transferase</keyword>
<dbReference type="CDD" id="cd06223">
    <property type="entry name" value="PRTases_typeI"/>
    <property type="match status" value="1"/>
</dbReference>
<dbReference type="EMBL" id="MK500569">
    <property type="protein sequence ID" value="QBK92219.1"/>
    <property type="molecule type" value="Genomic_DNA"/>
</dbReference>
<evidence type="ECO:0000313" key="4">
    <source>
        <dbReference type="EMBL" id="QBK92219.1"/>
    </source>
</evidence>
<dbReference type="SUPFAM" id="SSF53271">
    <property type="entry name" value="PRTase-like"/>
    <property type="match status" value="1"/>
</dbReference>
<dbReference type="PANTHER" id="PTHR43363:SF1">
    <property type="entry name" value="HYPOXANTHINE-GUANINE PHOSPHORIBOSYLTRANSFERASE"/>
    <property type="match status" value="1"/>
</dbReference>
<protein>
    <submittedName>
        <fullName evidence="4">Phosphoribosyl transferase domain protein</fullName>
    </submittedName>
</protein>
<evidence type="ECO:0000256" key="2">
    <source>
        <dbReference type="ARBA" id="ARBA00022679"/>
    </source>
</evidence>
<reference evidence="4" key="1">
    <citation type="journal article" date="2019" name="MBio">
        <title>Virus Genomes from Deep Sea Sediments Expand the Ocean Megavirome and Support Independent Origins of Viral Gigantism.</title>
        <authorList>
            <person name="Backstrom D."/>
            <person name="Yutin N."/>
            <person name="Jorgensen S.L."/>
            <person name="Dharamshi J."/>
            <person name="Homa F."/>
            <person name="Zaremba-Niedwiedzka K."/>
            <person name="Spang A."/>
            <person name="Wolf Y.I."/>
            <person name="Koonin E.V."/>
            <person name="Ettema T.J."/>
        </authorList>
    </citation>
    <scope>NUCLEOTIDE SEQUENCE</scope>
</reference>
<proteinExistence type="predicted"/>
<dbReference type="InterPro" id="IPR029057">
    <property type="entry name" value="PRTase-like"/>
</dbReference>
<accession>A0A481ZAU6</accession>
<gene>
    <name evidence="4" type="ORF">LCPAC304_05660</name>
</gene>
<dbReference type="PANTHER" id="PTHR43363">
    <property type="entry name" value="HYPOXANTHINE PHOSPHORIBOSYLTRANSFERASE"/>
    <property type="match status" value="1"/>
</dbReference>
<sequence>MEPTKMHVSYEEIHKIVGRLSKTIFTEFSPEVIIGIGGGGLLPARLFRTALKIPMYAVFISFYEDGVEESNASGPQKTQWLDQTALDFMRGKRILIVDEISDSGATLHYCVEEVLKTCDPSKVSVAVLHDKMREKSKILDLSTVSYYVGLYTDDVWVTYPWSSIPIAFQESPASTCVMI</sequence>
<keyword evidence="1" id="KW-0328">Glycosyltransferase</keyword>
<organism evidence="4">
    <name type="scientific">Pithovirus LCPAC304</name>
    <dbReference type="NCBI Taxonomy" id="2506594"/>
    <lineage>
        <taxon>Viruses</taxon>
        <taxon>Pithoviruses</taxon>
    </lineage>
</organism>
<name>A0A481ZAU6_9VIRU</name>
<dbReference type="GO" id="GO:0016757">
    <property type="term" value="F:glycosyltransferase activity"/>
    <property type="evidence" value="ECO:0007669"/>
    <property type="project" value="UniProtKB-KW"/>
</dbReference>
<feature type="domain" description="Phosphoribosyltransferase" evidence="3">
    <location>
        <begin position="10"/>
        <end position="138"/>
    </location>
</feature>
<evidence type="ECO:0000259" key="3">
    <source>
        <dbReference type="Pfam" id="PF00156"/>
    </source>
</evidence>
<dbReference type="Gene3D" id="3.40.50.2020">
    <property type="match status" value="1"/>
</dbReference>
<dbReference type="InterPro" id="IPR000836">
    <property type="entry name" value="PRTase_dom"/>
</dbReference>